<sequence length="151" mass="15820">MEGSYPLISPQNLVVQPHILINCYVIGVCRCCGTEEGKVECKCAEGWSCSVIKTDSPKAGKPFCICSTDTTCICVDESESTLAEVKKALEGSLGCKVVCKTDAGYTCKVTNAGKVITECGEGCICIVDETGSIKCITKAAETSCCTSSSCN</sequence>
<gene>
    <name evidence="1" type="primary">LOC107821140</name>
</gene>
<dbReference type="RefSeq" id="XP_016503035.1">
    <property type="nucleotide sequence ID" value="XM_016647549.1"/>
</dbReference>
<evidence type="ECO:0000313" key="1">
    <source>
        <dbReference type="RefSeq" id="XP_016503035.1"/>
    </source>
</evidence>
<dbReference type="KEGG" id="nta:107821140"/>
<protein>
    <submittedName>
        <fullName evidence="1">Uncharacterized protein isoform X1</fullName>
    </submittedName>
</protein>
<accession>A0A1S4CPP3</accession>
<name>A0A1S4CPP3_TOBAC</name>
<organism evidence="1">
    <name type="scientific">Nicotiana tabacum</name>
    <name type="common">Common tobacco</name>
    <dbReference type="NCBI Taxonomy" id="4097"/>
    <lineage>
        <taxon>Eukaryota</taxon>
        <taxon>Viridiplantae</taxon>
        <taxon>Streptophyta</taxon>
        <taxon>Embryophyta</taxon>
        <taxon>Tracheophyta</taxon>
        <taxon>Spermatophyta</taxon>
        <taxon>Magnoliopsida</taxon>
        <taxon>eudicotyledons</taxon>
        <taxon>Gunneridae</taxon>
        <taxon>Pentapetalae</taxon>
        <taxon>asterids</taxon>
        <taxon>lamiids</taxon>
        <taxon>Solanales</taxon>
        <taxon>Solanaceae</taxon>
        <taxon>Nicotianoideae</taxon>
        <taxon>Nicotianeae</taxon>
        <taxon>Nicotiana</taxon>
    </lineage>
</organism>
<dbReference type="PaxDb" id="4097-A0A1S4CPP3"/>
<reference evidence="1" key="1">
    <citation type="submission" date="2025-08" db="UniProtKB">
        <authorList>
            <consortium name="RefSeq"/>
        </authorList>
    </citation>
    <scope>IDENTIFICATION</scope>
</reference>
<dbReference type="OrthoDB" id="848208at2759"/>
<proteinExistence type="predicted"/>
<dbReference type="AlphaFoldDB" id="A0A1S4CPP3"/>